<gene>
    <name evidence="9" type="ORF">NBR_LOCUS5615</name>
</gene>
<keyword evidence="5 7" id="KW-0378">Hydrolase</keyword>
<sequence length="526" mass="58844">MGWMSWTQFRCQTNCEKYPNACINENLYQEMADKLVSDGYLDASYNHIHIDDCWMEKQRDSNGRLVADQARFPSGIKALAKYMHDRNLYLGIYEDWGNKTCAGYPGSNGYIQAGCFESSLFHAKTIVFLHLKTSTDAQTFADWDCDYLKLDGCHMKQSNEHIGYPLMEQALNATGRPIMYSCEWPYYLIDEQNKINYTEIAQSCNLWRNFNDVSNNWLSILSTMDFYNRMQNKLIDAAGPGQWNDPDMLVIGMKNGLTVDQAKVQMTVWSIWAAPLIMSNDLRDIDPKFREILLNRDVIAIDQDPLGKMGRMMLNTDNTYVYVKPVTPILDKSYNSFGIGVVNRHLTDAVTVKFTFSAAGMNYEGGYTVKDLWSGENMGIYKPSDAFAVKVPSTAPIPGRPGEVEIITIPGSSGSGLSGSGSPGAPVIANCIANCPSIYRDNCYGTVKMTCATGVQANSMVTTTGTECRQTWTCPAGTQPYYYDYSSIPIDYPPGGYAQCYPPPRNNWYLPDGITQIQAVSCESPT</sequence>
<comment type="catalytic activity">
    <reaction evidence="1">
        <text>Hydrolysis of terminal, non-reducing alpha-D-galactose residues in alpha-D-galactosides, including galactose oligosaccharides, galactomannans and galactolipids.</text>
        <dbReference type="EC" id="3.2.1.22"/>
    </reaction>
</comment>
<evidence type="ECO:0000256" key="4">
    <source>
        <dbReference type="ARBA" id="ARBA00022729"/>
    </source>
</evidence>
<evidence type="ECO:0000313" key="11">
    <source>
        <dbReference type="WBParaSite" id="NBR_0000561401-mRNA-1"/>
    </source>
</evidence>
<keyword evidence="7" id="KW-1015">Disulfide bond</keyword>
<dbReference type="PANTHER" id="PTHR11452">
    <property type="entry name" value="ALPHA-GALACTOSIDASE/ALPHA-N-ACETYLGALACTOSAMINIDASE"/>
    <property type="match status" value="1"/>
</dbReference>
<proteinExistence type="inferred from homology"/>
<dbReference type="InterPro" id="IPR013785">
    <property type="entry name" value="Aldolase_TIM"/>
</dbReference>
<dbReference type="OMA" id="NIIDWFF"/>
<dbReference type="SUPFAM" id="SSF51011">
    <property type="entry name" value="Glycosyl hydrolase domain"/>
    <property type="match status" value="1"/>
</dbReference>
<dbReference type="CDD" id="cd14792">
    <property type="entry name" value="GH27"/>
    <property type="match status" value="1"/>
</dbReference>
<evidence type="ECO:0000256" key="5">
    <source>
        <dbReference type="ARBA" id="ARBA00022801"/>
    </source>
</evidence>
<accession>A0A158QWP2</accession>
<evidence type="ECO:0000256" key="7">
    <source>
        <dbReference type="RuleBase" id="RU361168"/>
    </source>
</evidence>
<reference evidence="11" key="1">
    <citation type="submission" date="2016-04" db="UniProtKB">
        <authorList>
            <consortium name="WormBaseParasite"/>
        </authorList>
    </citation>
    <scope>IDENTIFICATION</scope>
</reference>
<dbReference type="InterPro" id="IPR017853">
    <property type="entry name" value="GH"/>
</dbReference>
<dbReference type="Pfam" id="PF16499">
    <property type="entry name" value="Melibiase_2"/>
    <property type="match status" value="2"/>
</dbReference>
<name>A0A158QWP2_NIPBR</name>
<comment type="subunit">
    <text evidence="7">Homodimer.</text>
</comment>
<comment type="similarity">
    <text evidence="2 7">Belongs to the glycosyl hydrolase 27 family.</text>
</comment>
<protein>
    <recommendedName>
        <fullName evidence="3 7">Alpha-galactosidase</fullName>
        <ecNumber evidence="7">3.2.1.-</ecNumber>
    </recommendedName>
</protein>
<organism evidence="11">
    <name type="scientific">Nippostrongylus brasiliensis</name>
    <name type="common">Rat hookworm</name>
    <dbReference type="NCBI Taxonomy" id="27835"/>
    <lineage>
        <taxon>Eukaryota</taxon>
        <taxon>Metazoa</taxon>
        <taxon>Ecdysozoa</taxon>
        <taxon>Nematoda</taxon>
        <taxon>Chromadorea</taxon>
        <taxon>Rhabditida</taxon>
        <taxon>Rhabditina</taxon>
        <taxon>Rhabditomorpha</taxon>
        <taxon>Strongyloidea</taxon>
        <taxon>Heligmosomidae</taxon>
        <taxon>Nippostrongylus</taxon>
    </lineage>
</organism>
<reference evidence="9 10" key="2">
    <citation type="submission" date="2018-11" db="EMBL/GenBank/DDBJ databases">
        <authorList>
            <consortium name="Pathogen Informatics"/>
        </authorList>
    </citation>
    <scope>NUCLEOTIDE SEQUENCE [LARGE SCALE GENOMIC DNA]</scope>
</reference>
<dbReference type="Gene3D" id="3.20.20.70">
    <property type="entry name" value="Aldolase class I"/>
    <property type="match status" value="1"/>
</dbReference>
<evidence type="ECO:0000259" key="8">
    <source>
        <dbReference type="Pfam" id="PF17801"/>
    </source>
</evidence>
<dbReference type="GO" id="GO:0016139">
    <property type="term" value="P:glycoside catabolic process"/>
    <property type="evidence" value="ECO:0007669"/>
    <property type="project" value="TreeGrafter"/>
</dbReference>
<feature type="domain" description="Alpha galactosidase C-terminal" evidence="8">
    <location>
        <begin position="337"/>
        <end position="393"/>
    </location>
</feature>
<dbReference type="SUPFAM" id="SSF51445">
    <property type="entry name" value="(Trans)glycosidases"/>
    <property type="match status" value="1"/>
</dbReference>
<evidence type="ECO:0000256" key="2">
    <source>
        <dbReference type="ARBA" id="ARBA00009743"/>
    </source>
</evidence>
<dbReference type="PANTHER" id="PTHR11452:SF83">
    <property type="entry name" value="ALPHA-GALACTOSIDASE"/>
    <property type="match status" value="1"/>
</dbReference>
<evidence type="ECO:0000256" key="6">
    <source>
        <dbReference type="ARBA" id="ARBA00023295"/>
    </source>
</evidence>
<dbReference type="STRING" id="27835.A0A158QWP2"/>
<dbReference type="EC" id="3.2.1.-" evidence="7"/>
<evidence type="ECO:0000313" key="9">
    <source>
        <dbReference type="EMBL" id="VDL69204.1"/>
    </source>
</evidence>
<keyword evidence="4" id="KW-0732">Signal</keyword>
<keyword evidence="10" id="KW-1185">Reference proteome</keyword>
<keyword evidence="6 7" id="KW-0326">Glycosidase</keyword>
<dbReference type="Gene3D" id="2.60.40.1180">
    <property type="entry name" value="Golgi alpha-mannosidase II"/>
    <property type="match status" value="1"/>
</dbReference>
<dbReference type="WBParaSite" id="NBR_0000561401-mRNA-1">
    <property type="protein sequence ID" value="NBR_0000561401-mRNA-1"/>
    <property type="gene ID" value="NBR_0000561401"/>
</dbReference>
<dbReference type="AlphaFoldDB" id="A0A158QWP2"/>
<dbReference type="InterPro" id="IPR002241">
    <property type="entry name" value="Glyco_hydro_27"/>
</dbReference>
<evidence type="ECO:0000256" key="1">
    <source>
        <dbReference type="ARBA" id="ARBA00001255"/>
    </source>
</evidence>
<dbReference type="GO" id="GO:0009311">
    <property type="term" value="P:oligosaccharide metabolic process"/>
    <property type="evidence" value="ECO:0007669"/>
    <property type="project" value="TreeGrafter"/>
</dbReference>
<dbReference type="GO" id="GO:0005737">
    <property type="term" value="C:cytoplasm"/>
    <property type="evidence" value="ECO:0007669"/>
    <property type="project" value="TreeGrafter"/>
</dbReference>
<dbReference type="Pfam" id="PF17801">
    <property type="entry name" value="Melibiase_C"/>
    <property type="match status" value="1"/>
</dbReference>
<evidence type="ECO:0000256" key="3">
    <source>
        <dbReference type="ARBA" id="ARBA00012755"/>
    </source>
</evidence>
<dbReference type="PRINTS" id="PR00740">
    <property type="entry name" value="GLHYDRLASE27"/>
</dbReference>
<dbReference type="InterPro" id="IPR041233">
    <property type="entry name" value="Melibiase_C"/>
</dbReference>
<dbReference type="Proteomes" id="UP000271162">
    <property type="component" value="Unassembled WGS sequence"/>
</dbReference>
<dbReference type="EMBL" id="UYSL01019751">
    <property type="protein sequence ID" value="VDL69204.1"/>
    <property type="molecule type" value="Genomic_DNA"/>
</dbReference>
<dbReference type="GO" id="GO:0004557">
    <property type="term" value="F:alpha-galactosidase activity"/>
    <property type="evidence" value="ECO:0007669"/>
    <property type="project" value="UniProtKB-EC"/>
</dbReference>
<dbReference type="InterPro" id="IPR013780">
    <property type="entry name" value="Glyco_hydro_b"/>
</dbReference>
<evidence type="ECO:0000313" key="10">
    <source>
        <dbReference type="Proteomes" id="UP000271162"/>
    </source>
</evidence>